<dbReference type="Proteomes" id="UP000265520">
    <property type="component" value="Unassembled WGS sequence"/>
</dbReference>
<sequence>MRFHYLREQVGCGILKLEHCRTEMQVADVLTKAVTVTTEIL</sequence>
<feature type="non-terminal residue" evidence="1">
    <location>
        <position position="41"/>
    </location>
</feature>
<comment type="caution">
    <text evidence="1">The sequence shown here is derived from an EMBL/GenBank/DDBJ whole genome shotgun (WGS) entry which is preliminary data.</text>
</comment>
<proteinExistence type="predicted"/>
<evidence type="ECO:0000313" key="2">
    <source>
        <dbReference type="Proteomes" id="UP000265520"/>
    </source>
</evidence>
<reference evidence="1 2" key="1">
    <citation type="journal article" date="2018" name="Front. Plant Sci.">
        <title>Red Clover (Trifolium pratense) and Zigzag Clover (T. medium) - A Picture of Genomic Similarities and Differences.</title>
        <authorList>
            <person name="Dluhosova J."/>
            <person name="Istvanek J."/>
            <person name="Nedelnik J."/>
            <person name="Repkova J."/>
        </authorList>
    </citation>
    <scope>NUCLEOTIDE SEQUENCE [LARGE SCALE GENOMIC DNA]</scope>
    <source>
        <strain evidence="2">cv. 10/8</strain>
        <tissue evidence="1">Leaf</tissue>
    </source>
</reference>
<name>A0A392U7M7_9FABA</name>
<accession>A0A392U7M7</accession>
<keyword evidence="2" id="KW-1185">Reference proteome</keyword>
<organism evidence="1 2">
    <name type="scientific">Trifolium medium</name>
    <dbReference type="NCBI Taxonomy" id="97028"/>
    <lineage>
        <taxon>Eukaryota</taxon>
        <taxon>Viridiplantae</taxon>
        <taxon>Streptophyta</taxon>
        <taxon>Embryophyta</taxon>
        <taxon>Tracheophyta</taxon>
        <taxon>Spermatophyta</taxon>
        <taxon>Magnoliopsida</taxon>
        <taxon>eudicotyledons</taxon>
        <taxon>Gunneridae</taxon>
        <taxon>Pentapetalae</taxon>
        <taxon>rosids</taxon>
        <taxon>fabids</taxon>
        <taxon>Fabales</taxon>
        <taxon>Fabaceae</taxon>
        <taxon>Papilionoideae</taxon>
        <taxon>50 kb inversion clade</taxon>
        <taxon>NPAAA clade</taxon>
        <taxon>Hologalegina</taxon>
        <taxon>IRL clade</taxon>
        <taxon>Trifolieae</taxon>
        <taxon>Trifolium</taxon>
    </lineage>
</organism>
<dbReference type="AlphaFoldDB" id="A0A392U7M7"/>
<protein>
    <submittedName>
        <fullName evidence="1">Copia protein</fullName>
    </submittedName>
</protein>
<dbReference type="EMBL" id="LXQA010742926">
    <property type="protein sequence ID" value="MCI68784.1"/>
    <property type="molecule type" value="Genomic_DNA"/>
</dbReference>
<evidence type="ECO:0000313" key="1">
    <source>
        <dbReference type="EMBL" id="MCI68784.1"/>
    </source>
</evidence>